<dbReference type="AlphaFoldDB" id="A0A3G3IF59"/>
<comment type="similarity">
    <text evidence="8">Belongs to the archaeal Rpo12/eukaryotic RPC10 RNA polymerase subunit family.</text>
</comment>
<comment type="cofactor">
    <cofactor evidence="8">
        <name>Zn(2+)</name>
        <dbReference type="ChEBI" id="CHEBI:29105"/>
    </cofactor>
    <text evidence="8">Binds 1 zinc ion.</text>
</comment>
<dbReference type="GO" id="GO:0003899">
    <property type="term" value="F:DNA-directed RNA polymerase activity"/>
    <property type="evidence" value="ECO:0007669"/>
    <property type="project" value="UniProtKB-UniRule"/>
</dbReference>
<evidence type="ECO:0000256" key="5">
    <source>
        <dbReference type="ARBA" id="ARBA00022723"/>
    </source>
</evidence>
<evidence type="ECO:0000256" key="6">
    <source>
        <dbReference type="ARBA" id="ARBA00022833"/>
    </source>
</evidence>
<evidence type="ECO:0000313" key="9">
    <source>
        <dbReference type="EMBL" id="AYQ54483.1"/>
    </source>
</evidence>
<dbReference type="EC" id="2.7.7.6" evidence="8"/>
<dbReference type="Proteomes" id="UP000273278">
    <property type="component" value="Chromosome"/>
</dbReference>
<keyword evidence="6 8" id="KW-0862">Zinc</keyword>
<evidence type="ECO:0000256" key="1">
    <source>
        <dbReference type="ARBA" id="ARBA00022478"/>
    </source>
</evidence>
<keyword evidence="7 8" id="KW-0804">Transcription</keyword>
<dbReference type="SUPFAM" id="SSF63393">
    <property type="entry name" value="RNA polymerase subunits"/>
    <property type="match status" value="1"/>
</dbReference>
<keyword evidence="1 8" id="KW-0240">DNA-directed RNA polymerase</keyword>
<dbReference type="EMBL" id="CP017686">
    <property type="protein sequence ID" value="AYQ54483.1"/>
    <property type="molecule type" value="Genomic_DNA"/>
</dbReference>
<comment type="subunit">
    <text evidence="8">Part of the RNA polymerase complex.</text>
</comment>
<evidence type="ECO:0000256" key="7">
    <source>
        <dbReference type="ARBA" id="ARBA00023163"/>
    </source>
</evidence>
<protein>
    <recommendedName>
        <fullName evidence="8">DNA-directed RNA polymerase subunit Rpo12</fullName>
        <ecNumber evidence="8">2.7.7.6</ecNumber>
    </recommendedName>
    <alternativeName>
        <fullName evidence="8">DNA-directed RNA polymerase subunit P</fullName>
    </alternativeName>
</protein>
<evidence type="ECO:0000256" key="8">
    <source>
        <dbReference type="HAMAP-Rule" id="MF_00615"/>
    </source>
</evidence>
<keyword evidence="2 8" id="KW-0963">Cytoplasm</keyword>
<evidence type="ECO:0000313" key="10">
    <source>
        <dbReference type="Proteomes" id="UP000273278"/>
    </source>
</evidence>
<evidence type="ECO:0000256" key="3">
    <source>
        <dbReference type="ARBA" id="ARBA00022679"/>
    </source>
</evidence>
<dbReference type="InterPro" id="IPR023464">
    <property type="entry name" value="Rpo12"/>
</dbReference>
<name>A0A3G3IF59_9ARCH</name>
<dbReference type="GO" id="GO:0008270">
    <property type="term" value="F:zinc ion binding"/>
    <property type="evidence" value="ECO:0007669"/>
    <property type="project" value="UniProtKB-UniRule"/>
</dbReference>
<dbReference type="HAMAP" id="MF_00615">
    <property type="entry name" value="RNApol_arch_Rpo12"/>
    <property type="match status" value="1"/>
</dbReference>
<comment type="function">
    <text evidence="8">DNA-dependent RNA polymerase (RNAP) catalyzes the transcription of DNA into RNA using the four ribonucleoside triphosphates as substrates.</text>
</comment>
<dbReference type="InterPro" id="IPR006591">
    <property type="entry name" value="RNAP_P/RPABC4"/>
</dbReference>
<evidence type="ECO:0000256" key="4">
    <source>
        <dbReference type="ARBA" id="ARBA00022695"/>
    </source>
</evidence>
<keyword evidence="3 8" id="KW-0808">Transferase</keyword>
<dbReference type="GO" id="GO:0003677">
    <property type="term" value="F:DNA binding"/>
    <property type="evidence" value="ECO:0007669"/>
    <property type="project" value="InterPro"/>
</dbReference>
<dbReference type="Gene3D" id="2.20.28.30">
    <property type="entry name" value="RNA polymerase ii, chain L"/>
    <property type="match status" value="1"/>
</dbReference>
<keyword evidence="4 8" id="KW-0548">Nucleotidyltransferase</keyword>
<evidence type="ECO:0000256" key="2">
    <source>
        <dbReference type="ARBA" id="ARBA00022490"/>
    </source>
</evidence>
<feature type="binding site" evidence="8">
    <location>
        <position position="7"/>
    </location>
    <ligand>
        <name>Zn(2+)</name>
        <dbReference type="ChEBI" id="CHEBI:29105"/>
    </ligand>
</feature>
<dbReference type="RefSeq" id="WP_015504195.1">
    <property type="nucleotide sequence ID" value="NZ_CAYARL010000008.1"/>
</dbReference>
<dbReference type="GO" id="GO:0006351">
    <property type="term" value="P:DNA-templated transcription"/>
    <property type="evidence" value="ECO:0007669"/>
    <property type="project" value="UniProtKB-UniRule"/>
</dbReference>
<dbReference type="SMART" id="SM00659">
    <property type="entry name" value="RPOLCX"/>
    <property type="match status" value="1"/>
</dbReference>
<feature type="binding site" evidence="8">
    <location>
        <position position="21"/>
    </location>
    <ligand>
        <name>Zn(2+)</name>
        <dbReference type="ChEBI" id="CHEBI:29105"/>
    </ligand>
</feature>
<dbReference type="InterPro" id="IPR029040">
    <property type="entry name" value="RPABC4/Spt4"/>
</dbReference>
<comment type="subcellular location">
    <subcellularLocation>
        <location evidence="8">Cytoplasm</location>
    </subcellularLocation>
</comment>
<accession>A0A3G3IF59</accession>
<gene>
    <name evidence="8" type="primary">rpo12</name>
    <name evidence="8" type="synonym">rpoP</name>
    <name evidence="9" type="ORF">BKD89_01450</name>
</gene>
<sequence length="43" mass="4971">MYRCAKCNEPIRNMSPIGLQCDKCGSRIFVKERPNVKKILKSD</sequence>
<dbReference type="GO" id="GO:0000428">
    <property type="term" value="C:DNA-directed RNA polymerase complex"/>
    <property type="evidence" value="ECO:0007669"/>
    <property type="project" value="UniProtKB-KW"/>
</dbReference>
<keyword evidence="5 8" id="KW-0479">Metal-binding</keyword>
<feature type="binding site" evidence="8">
    <location>
        <position position="24"/>
    </location>
    <ligand>
        <name>Zn(2+)</name>
        <dbReference type="ChEBI" id="CHEBI:29105"/>
    </ligand>
</feature>
<organism evidence="9 10">
    <name type="scientific">Methanomethylophilus alvi</name>
    <dbReference type="NCBI Taxonomy" id="1291540"/>
    <lineage>
        <taxon>Archaea</taxon>
        <taxon>Methanobacteriati</taxon>
        <taxon>Thermoplasmatota</taxon>
        <taxon>Thermoplasmata</taxon>
        <taxon>Methanomassiliicoccales</taxon>
        <taxon>Methanomethylophilaceae</taxon>
        <taxon>Methanomethylophilus</taxon>
    </lineage>
</organism>
<dbReference type="GeneID" id="41321092"/>
<proteinExistence type="inferred from homology"/>
<dbReference type="GO" id="GO:0005737">
    <property type="term" value="C:cytoplasm"/>
    <property type="evidence" value="ECO:0007669"/>
    <property type="project" value="UniProtKB-SubCell"/>
</dbReference>
<comment type="catalytic activity">
    <reaction evidence="8">
        <text>RNA(n) + a ribonucleoside 5'-triphosphate = RNA(n+1) + diphosphate</text>
        <dbReference type="Rhea" id="RHEA:21248"/>
        <dbReference type="Rhea" id="RHEA-COMP:14527"/>
        <dbReference type="Rhea" id="RHEA-COMP:17342"/>
        <dbReference type="ChEBI" id="CHEBI:33019"/>
        <dbReference type="ChEBI" id="CHEBI:61557"/>
        <dbReference type="ChEBI" id="CHEBI:140395"/>
        <dbReference type="EC" id="2.7.7.6"/>
    </reaction>
</comment>
<reference evidence="9 10" key="1">
    <citation type="submission" date="2016-10" db="EMBL/GenBank/DDBJ databases">
        <title>Complete genome of the TMA-utilizing, human hosted archaeon Methanomethylophilus alvus Gen. nov, sp. nov., strain Mx-05, derived from a pure culture.</title>
        <authorList>
            <person name="Brugere J.-F."/>
            <person name="Ben Hania W."/>
            <person name="Chaudhary P.P."/>
            <person name="Gaci N."/>
            <person name="Borrel G."/>
            <person name="Cao Van Tuat L."/>
            <person name="Fardeau M.-L."/>
            <person name="Harris H.M.B."/>
            <person name="O'Toole P.W."/>
            <person name="Ollivier B."/>
        </authorList>
    </citation>
    <scope>NUCLEOTIDE SEQUENCE [LARGE SCALE GENOMIC DNA]</scope>
    <source>
        <strain evidence="9 10">Mx-05</strain>
    </source>
</reference>